<sequence length="50" mass="5392">QAPRSMGFSRQKYWSELPLPTPGDLSNPEIKPTSLASHGLTGAFFTISAT</sequence>
<feature type="region of interest" description="Disordered" evidence="1">
    <location>
        <begin position="1"/>
        <end position="29"/>
    </location>
</feature>
<evidence type="ECO:0000313" key="3">
    <source>
        <dbReference type="Proteomes" id="UP000011080"/>
    </source>
</evidence>
<accession>L8IKY6</accession>
<name>L8IKY6_9CETA</name>
<gene>
    <name evidence="2" type="ORF">M91_05423</name>
</gene>
<protein>
    <submittedName>
        <fullName evidence="2">Uncharacterized protein</fullName>
    </submittedName>
</protein>
<dbReference type="AlphaFoldDB" id="L8IKY6"/>
<dbReference type="Proteomes" id="UP000011080">
    <property type="component" value="Unassembled WGS sequence"/>
</dbReference>
<reference evidence="2 3" key="1">
    <citation type="journal article" date="2012" name="Nat. Genet.">
        <title>The yak genome and adaptation to life at high altitude.</title>
        <authorList>
            <person name="Qiu Q."/>
            <person name="Zhang G."/>
            <person name="Ma T."/>
            <person name="Qian W."/>
            <person name="Wang J."/>
            <person name="Ye Z."/>
            <person name="Cao C."/>
            <person name="Hu Q."/>
            <person name="Kim J."/>
            <person name="Larkin D.M."/>
            <person name="Auvil L."/>
            <person name="Capitanu B."/>
            <person name="Ma J."/>
            <person name="Lewin H.A."/>
            <person name="Qian X."/>
            <person name="Lang Y."/>
            <person name="Zhou R."/>
            <person name="Wang L."/>
            <person name="Wang K."/>
            <person name="Xia J."/>
            <person name="Liao S."/>
            <person name="Pan S."/>
            <person name="Lu X."/>
            <person name="Hou H."/>
            <person name="Wang Y."/>
            <person name="Zang X."/>
            <person name="Yin Y."/>
            <person name="Ma H."/>
            <person name="Zhang J."/>
            <person name="Wang Z."/>
            <person name="Zhang Y."/>
            <person name="Zhang D."/>
            <person name="Yonezawa T."/>
            <person name="Hasegawa M."/>
            <person name="Zhong Y."/>
            <person name="Liu W."/>
            <person name="Zhang Y."/>
            <person name="Huang Z."/>
            <person name="Zhang S."/>
            <person name="Long R."/>
            <person name="Yang H."/>
            <person name="Wang J."/>
            <person name="Lenstra J.A."/>
            <person name="Cooper D.N."/>
            <person name="Wu Y."/>
            <person name="Wang J."/>
            <person name="Shi P."/>
            <person name="Wang J."/>
            <person name="Liu J."/>
        </authorList>
    </citation>
    <scope>NUCLEOTIDE SEQUENCE [LARGE SCALE GENOMIC DNA]</scope>
    <source>
        <strain evidence="3">yakQH1</strain>
    </source>
</reference>
<feature type="non-terminal residue" evidence="2">
    <location>
        <position position="1"/>
    </location>
</feature>
<proteinExistence type="predicted"/>
<evidence type="ECO:0000313" key="2">
    <source>
        <dbReference type="EMBL" id="ELR57011.1"/>
    </source>
</evidence>
<organism evidence="2 3">
    <name type="scientific">Bos mutus</name>
    <name type="common">wild yak</name>
    <dbReference type="NCBI Taxonomy" id="72004"/>
    <lineage>
        <taxon>Eukaryota</taxon>
        <taxon>Metazoa</taxon>
        <taxon>Chordata</taxon>
        <taxon>Craniata</taxon>
        <taxon>Vertebrata</taxon>
        <taxon>Euteleostomi</taxon>
        <taxon>Mammalia</taxon>
        <taxon>Eutheria</taxon>
        <taxon>Laurasiatheria</taxon>
        <taxon>Artiodactyla</taxon>
        <taxon>Ruminantia</taxon>
        <taxon>Pecora</taxon>
        <taxon>Bovidae</taxon>
        <taxon>Bovinae</taxon>
        <taxon>Bos</taxon>
    </lineage>
</organism>
<dbReference type="EMBL" id="JH881044">
    <property type="protein sequence ID" value="ELR57011.1"/>
    <property type="molecule type" value="Genomic_DNA"/>
</dbReference>
<evidence type="ECO:0000256" key="1">
    <source>
        <dbReference type="SAM" id="MobiDB-lite"/>
    </source>
</evidence>
<feature type="non-terminal residue" evidence="2">
    <location>
        <position position="50"/>
    </location>
</feature>